<dbReference type="Proteomes" id="UP001152888">
    <property type="component" value="Unassembled WGS sequence"/>
</dbReference>
<feature type="region of interest" description="Disordered" evidence="1">
    <location>
        <begin position="1"/>
        <end position="29"/>
    </location>
</feature>
<proteinExistence type="predicted"/>
<accession>A0A9P0PRY4</accession>
<reference evidence="2" key="1">
    <citation type="submission" date="2022-03" db="EMBL/GenBank/DDBJ databases">
        <authorList>
            <person name="Sayadi A."/>
        </authorList>
    </citation>
    <scope>NUCLEOTIDE SEQUENCE</scope>
</reference>
<dbReference type="EMBL" id="CAKOFQ010007115">
    <property type="protein sequence ID" value="CAH1991485.1"/>
    <property type="molecule type" value="Genomic_DNA"/>
</dbReference>
<organism evidence="2 3">
    <name type="scientific">Acanthoscelides obtectus</name>
    <name type="common">Bean weevil</name>
    <name type="synonym">Bruchus obtectus</name>
    <dbReference type="NCBI Taxonomy" id="200917"/>
    <lineage>
        <taxon>Eukaryota</taxon>
        <taxon>Metazoa</taxon>
        <taxon>Ecdysozoa</taxon>
        <taxon>Arthropoda</taxon>
        <taxon>Hexapoda</taxon>
        <taxon>Insecta</taxon>
        <taxon>Pterygota</taxon>
        <taxon>Neoptera</taxon>
        <taxon>Endopterygota</taxon>
        <taxon>Coleoptera</taxon>
        <taxon>Polyphaga</taxon>
        <taxon>Cucujiformia</taxon>
        <taxon>Chrysomeloidea</taxon>
        <taxon>Chrysomelidae</taxon>
        <taxon>Bruchinae</taxon>
        <taxon>Bruchini</taxon>
        <taxon>Acanthoscelides</taxon>
    </lineage>
</organism>
<dbReference type="AlphaFoldDB" id="A0A9P0PRY4"/>
<evidence type="ECO:0000313" key="2">
    <source>
        <dbReference type="EMBL" id="CAH1991485.1"/>
    </source>
</evidence>
<comment type="caution">
    <text evidence="2">The sequence shown here is derived from an EMBL/GenBank/DDBJ whole genome shotgun (WGS) entry which is preliminary data.</text>
</comment>
<evidence type="ECO:0000256" key="1">
    <source>
        <dbReference type="SAM" id="MobiDB-lite"/>
    </source>
</evidence>
<feature type="compositionally biased region" description="Polar residues" evidence="1">
    <location>
        <begin position="1"/>
        <end position="16"/>
    </location>
</feature>
<name>A0A9P0PRY4_ACAOB</name>
<sequence>MQHMQSRFPQQEQHQGPPTHAYGREAFQV</sequence>
<dbReference type="OrthoDB" id="6077919at2759"/>
<gene>
    <name evidence="2" type="ORF">ACAOBT_LOCUS20299</name>
</gene>
<keyword evidence="3" id="KW-1185">Reference proteome</keyword>
<evidence type="ECO:0000313" key="3">
    <source>
        <dbReference type="Proteomes" id="UP001152888"/>
    </source>
</evidence>
<protein>
    <submittedName>
        <fullName evidence="2">Uncharacterized protein</fullName>
    </submittedName>
</protein>